<dbReference type="AlphaFoldDB" id="A0A392NDJ2"/>
<feature type="non-terminal residue" evidence="2">
    <location>
        <position position="1"/>
    </location>
</feature>
<keyword evidence="1" id="KW-0472">Membrane</keyword>
<sequence>VDGSGSSPSTAWCCAISAVDFYCTVAISIIILLIDGSDLTLEEKLERAAGEDPDRRLTSHKNVTVENLKMT</sequence>
<keyword evidence="1" id="KW-1133">Transmembrane helix</keyword>
<keyword evidence="1" id="KW-0812">Transmembrane</keyword>
<dbReference type="Proteomes" id="UP000265520">
    <property type="component" value="Unassembled WGS sequence"/>
</dbReference>
<evidence type="ECO:0000256" key="1">
    <source>
        <dbReference type="SAM" id="Phobius"/>
    </source>
</evidence>
<accession>A0A392NDJ2</accession>
<evidence type="ECO:0000313" key="2">
    <source>
        <dbReference type="EMBL" id="MCH97937.1"/>
    </source>
</evidence>
<organism evidence="2 3">
    <name type="scientific">Trifolium medium</name>
    <dbReference type="NCBI Taxonomy" id="97028"/>
    <lineage>
        <taxon>Eukaryota</taxon>
        <taxon>Viridiplantae</taxon>
        <taxon>Streptophyta</taxon>
        <taxon>Embryophyta</taxon>
        <taxon>Tracheophyta</taxon>
        <taxon>Spermatophyta</taxon>
        <taxon>Magnoliopsida</taxon>
        <taxon>eudicotyledons</taxon>
        <taxon>Gunneridae</taxon>
        <taxon>Pentapetalae</taxon>
        <taxon>rosids</taxon>
        <taxon>fabids</taxon>
        <taxon>Fabales</taxon>
        <taxon>Fabaceae</taxon>
        <taxon>Papilionoideae</taxon>
        <taxon>50 kb inversion clade</taxon>
        <taxon>NPAAA clade</taxon>
        <taxon>Hologalegina</taxon>
        <taxon>IRL clade</taxon>
        <taxon>Trifolieae</taxon>
        <taxon>Trifolium</taxon>
    </lineage>
</organism>
<reference evidence="2 3" key="1">
    <citation type="journal article" date="2018" name="Front. Plant Sci.">
        <title>Red Clover (Trifolium pratense) and Zigzag Clover (T. medium) - A Picture of Genomic Similarities and Differences.</title>
        <authorList>
            <person name="Dluhosova J."/>
            <person name="Istvanek J."/>
            <person name="Nedelnik J."/>
            <person name="Repkova J."/>
        </authorList>
    </citation>
    <scope>NUCLEOTIDE SEQUENCE [LARGE SCALE GENOMIC DNA]</scope>
    <source>
        <strain evidence="3">cv. 10/8</strain>
        <tissue evidence="2">Leaf</tissue>
    </source>
</reference>
<dbReference type="EMBL" id="LXQA010036294">
    <property type="protein sequence ID" value="MCH97937.1"/>
    <property type="molecule type" value="Genomic_DNA"/>
</dbReference>
<feature type="transmembrane region" description="Helical" evidence="1">
    <location>
        <begin position="12"/>
        <end position="34"/>
    </location>
</feature>
<comment type="caution">
    <text evidence="2">The sequence shown here is derived from an EMBL/GenBank/DDBJ whole genome shotgun (WGS) entry which is preliminary data.</text>
</comment>
<keyword evidence="3" id="KW-1185">Reference proteome</keyword>
<name>A0A392NDJ2_9FABA</name>
<evidence type="ECO:0000313" key="3">
    <source>
        <dbReference type="Proteomes" id="UP000265520"/>
    </source>
</evidence>
<proteinExistence type="predicted"/>
<protein>
    <submittedName>
        <fullName evidence="2">Uncharacterized protein</fullName>
    </submittedName>
</protein>